<reference evidence="1" key="1">
    <citation type="submission" date="2014-09" db="EMBL/GenBank/DDBJ databases">
        <authorList>
            <person name="Magalhaes I.L.F."/>
            <person name="Oliveira U."/>
            <person name="Santos F.R."/>
            <person name="Vidigal T.H.D.A."/>
            <person name="Brescovit A.D."/>
            <person name="Santos A.J."/>
        </authorList>
    </citation>
    <scope>NUCLEOTIDE SEQUENCE</scope>
    <source>
        <tissue evidence="1">Shoot tissue taken approximately 20 cm above the soil surface</tissue>
    </source>
</reference>
<accession>A0A0A8YU47</accession>
<evidence type="ECO:0000313" key="1">
    <source>
        <dbReference type="EMBL" id="JAD26087.1"/>
    </source>
</evidence>
<protein>
    <submittedName>
        <fullName evidence="1">Uncharacterized protein</fullName>
    </submittedName>
</protein>
<sequence length="19" mass="2181">MMIACLPACLLLICQKTWE</sequence>
<dbReference type="AlphaFoldDB" id="A0A0A8YU47"/>
<name>A0A0A8YU47_ARUDO</name>
<organism evidence="1">
    <name type="scientific">Arundo donax</name>
    <name type="common">Giant reed</name>
    <name type="synonym">Donax arundinaceus</name>
    <dbReference type="NCBI Taxonomy" id="35708"/>
    <lineage>
        <taxon>Eukaryota</taxon>
        <taxon>Viridiplantae</taxon>
        <taxon>Streptophyta</taxon>
        <taxon>Embryophyta</taxon>
        <taxon>Tracheophyta</taxon>
        <taxon>Spermatophyta</taxon>
        <taxon>Magnoliopsida</taxon>
        <taxon>Liliopsida</taxon>
        <taxon>Poales</taxon>
        <taxon>Poaceae</taxon>
        <taxon>PACMAD clade</taxon>
        <taxon>Arundinoideae</taxon>
        <taxon>Arundineae</taxon>
        <taxon>Arundo</taxon>
    </lineage>
</organism>
<reference evidence="1" key="2">
    <citation type="journal article" date="2015" name="Data Brief">
        <title>Shoot transcriptome of the giant reed, Arundo donax.</title>
        <authorList>
            <person name="Barrero R.A."/>
            <person name="Guerrero F.D."/>
            <person name="Moolhuijzen P."/>
            <person name="Goolsby J.A."/>
            <person name="Tidwell J."/>
            <person name="Bellgard S.E."/>
            <person name="Bellgard M.I."/>
        </authorList>
    </citation>
    <scope>NUCLEOTIDE SEQUENCE</scope>
    <source>
        <tissue evidence="1">Shoot tissue taken approximately 20 cm above the soil surface</tissue>
    </source>
</reference>
<proteinExistence type="predicted"/>
<dbReference type="EMBL" id="GBRH01271808">
    <property type="protein sequence ID" value="JAD26087.1"/>
    <property type="molecule type" value="Transcribed_RNA"/>
</dbReference>